<dbReference type="RefSeq" id="WP_305001552.1">
    <property type="nucleotide sequence ID" value="NZ_JAUQUB010000001.1"/>
</dbReference>
<evidence type="ECO:0000259" key="6">
    <source>
        <dbReference type="Pfam" id="PF04932"/>
    </source>
</evidence>
<evidence type="ECO:0000313" key="7">
    <source>
        <dbReference type="EMBL" id="MDO7881137.1"/>
    </source>
</evidence>
<evidence type="ECO:0000256" key="1">
    <source>
        <dbReference type="ARBA" id="ARBA00004141"/>
    </source>
</evidence>
<reference evidence="7 8" key="1">
    <citation type="submission" date="2023-07" db="EMBL/GenBank/DDBJ databases">
        <title>Protaetiibacter sp. nov WY-16 isolated from soil.</title>
        <authorList>
            <person name="Liu B."/>
            <person name="Wan Y."/>
        </authorList>
    </citation>
    <scope>NUCLEOTIDE SEQUENCE [LARGE SCALE GENOMIC DNA]</scope>
    <source>
        <strain evidence="7 8">WY-16</strain>
    </source>
</reference>
<evidence type="ECO:0000256" key="2">
    <source>
        <dbReference type="ARBA" id="ARBA00022692"/>
    </source>
</evidence>
<organism evidence="7 8">
    <name type="scientific">Antiquaquibacter soli</name>
    <dbReference type="NCBI Taxonomy" id="3064523"/>
    <lineage>
        <taxon>Bacteria</taxon>
        <taxon>Bacillati</taxon>
        <taxon>Actinomycetota</taxon>
        <taxon>Actinomycetes</taxon>
        <taxon>Micrococcales</taxon>
        <taxon>Microbacteriaceae</taxon>
        <taxon>Antiquaquibacter</taxon>
    </lineage>
</organism>
<feature type="transmembrane region" description="Helical" evidence="5">
    <location>
        <begin position="187"/>
        <end position="206"/>
    </location>
</feature>
<dbReference type="Pfam" id="PF04932">
    <property type="entry name" value="Wzy_C"/>
    <property type="match status" value="1"/>
</dbReference>
<dbReference type="PANTHER" id="PTHR37422">
    <property type="entry name" value="TEICHURONIC ACID BIOSYNTHESIS PROTEIN TUAE"/>
    <property type="match status" value="1"/>
</dbReference>
<proteinExistence type="predicted"/>
<feature type="transmembrane region" description="Helical" evidence="5">
    <location>
        <begin position="263"/>
        <end position="282"/>
    </location>
</feature>
<feature type="transmembrane region" description="Helical" evidence="5">
    <location>
        <begin position="352"/>
        <end position="373"/>
    </location>
</feature>
<dbReference type="InterPro" id="IPR051533">
    <property type="entry name" value="WaaL-like"/>
</dbReference>
<evidence type="ECO:0000256" key="3">
    <source>
        <dbReference type="ARBA" id="ARBA00022989"/>
    </source>
</evidence>
<dbReference type="EMBL" id="JAUQUB010000001">
    <property type="protein sequence ID" value="MDO7881137.1"/>
    <property type="molecule type" value="Genomic_DNA"/>
</dbReference>
<protein>
    <submittedName>
        <fullName evidence="7">O-antigen ligase family protein</fullName>
    </submittedName>
</protein>
<dbReference type="GO" id="GO:0016874">
    <property type="term" value="F:ligase activity"/>
    <property type="evidence" value="ECO:0007669"/>
    <property type="project" value="UniProtKB-KW"/>
</dbReference>
<evidence type="ECO:0000256" key="5">
    <source>
        <dbReference type="SAM" id="Phobius"/>
    </source>
</evidence>
<comment type="caution">
    <text evidence="7">The sequence shown here is derived from an EMBL/GenBank/DDBJ whole genome shotgun (WGS) entry which is preliminary data.</text>
</comment>
<keyword evidence="7" id="KW-0436">Ligase</keyword>
<evidence type="ECO:0000313" key="8">
    <source>
        <dbReference type="Proteomes" id="UP001241072"/>
    </source>
</evidence>
<feature type="transmembrane region" description="Helical" evidence="5">
    <location>
        <begin position="65"/>
        <end position="83"/>
    </location>
</feature>
<dbReference type="Proteomes" id="UP001241072">
    <property type="component" value="Unassembled WGS sequence"/>
</dbReference>
<feature type="transmembrane region" description="Helical" evidence="5">
    <location>
        <begin position="393"/>
        <end position="413"/>
    </location>
</feature>
<accession>A0ABT9BL14</accession>
<feature type="transmembrane region" description="Helical" evidence="5">
    <location>
        <begin position="218"/>
        <end position="251"/>
    </location>
</feature>
<dbReference type="PANTHER" id="PTHR37422:SF17">
    <property type="entry name" value="O-ANTIGEN LIGASE"/>
    <property type="match status" value="1"/>
</dbReference>
<keyword evidence="2 5" id="KW-0812">Transmembrane</keyword>
<gene>
    <name evidence="7" type="ORF">Q5716_02740</name>
</gene>
<keyword evidence="3 5" id="KW-1133">Transmembrane helix</keyword>
<feature type="transmembrane region" description="Helical" evidence="5">
    <location>
        <begin position="89"/>
        <end position="108"/>
    </location>
</feature>
<name>A0ABT9BL14_9MICO</name>
<feature type="domain" description="O-antigen ligase-related" evidence="6">
    <location>
        <begin position="222"/>
        <end position="364"/>
    </location>
</feature>
<feature type="transmembrane region" description="Helical" evidence="5">
    <location>
        <begin position="120"/>
        <end position="139"/>
    </location>
</feature>
<dbReference type="InterPro" id="IPR007016">
    <property type="entry name" value="O-antigen_ligase-rel_domated"/>
</dbReference>
<keyword evidence="4 5" id="KW-0472">Membrane</keyword>
<comment type="subcellular location">
    <subcellularLocation>
        <location evidence="1">Membrane</location>
        <topology evidence="1">Multi-pass membrane protein</topology>
    </subcellularLocation>
</comment>
<feature type="transmembrane region" description="Helical" evidence="5">
    <location>
        <begin position="33"/>
        <end position="53"/>
    </location>
</feature>
<keyword evidence="8" id="KW-1185">Reference proteome</keyword>
<evidence type="ECO:0000256" key="4">
    <source>
        <dbReference type="ARBA" id="ARBA00023136"/>
    </source>
</evidence>
<sequence>MRLISSARARHAILVLVLSLALAGDAWRYSAGWWVYGVLAVLTALASVALLVVERRRWSIGSLPYPLLAFLLLATASIAWSAYPGATALGLLTTWMLAVTGIALAVTYSWAELLRGLGTLLRIVLAASLLFELFVSLVLRRPILPLWVQPGVDYSQYETIPKMLYWSRDELFDVLDEGRIQGIVGNANHLGFLALLAAIVFAIELADRRLARRWHSIAWLGVAAVTLVCTRSATVTVALVATAAVVGVVLLLRRATTPRARGWTFAALIAAAAVAAAVIVFARGTLLELLGKSSDLTGRLGIWEKVTELAAQRPAFGWGWVSYWVPWAEPFDTLAFRNGVRMLQAHNAWIDVWFQLGAVGLVVFGALVLSTVVRTWLAALDRPQHLPDRPLPYRALPLLPLAIMTALVVQSLAESRLLVEFGMLFLVLISVKSKYGDTAGELR</sequence>